<proteinExistence type="predicted"/>
<name>A0A183GLK1_HELPZ</name>
<evidence type="ECO:0000313" key="2">
    <source>
        <dbReference type="Proteomes" id="UP000050761"/>
    </source>
</evidence>
<reference evidence="1 2" key="1">
    <citation type="submission" date="2018-11" db="EMBL/GenBank/DDBJ databases">
        <authorList>
            <consortium name="Pathogen Informatics"/>
        </authorList>
    </citation>
    <scope>NUCLEOTIDE SEQUENCE [LARGE SCALE GENOMIC DNA]</scope>
</reference>
<dbReference type="Proteomes" id="UP000050761">
    <property type="component" value="Unassembled WGS sequence"/>
</dbReference>
<keyword evidence="2" id="KW-1185">Reference proteome</keyword>
<dbReference type="EMBL" id="UZAH01035210">
    <property type="protein sequence ID" value="VDP39649.1"/>
    <property type="molecule type" value="Genomic_DNA"/>
</dbReference>
<accession>A0A183GLK1</accession>
<dbReference type="AlphaFoldDB" id="A0A183GLK1"/>
<organism evidence="2 3">
    <name type="scientific">Heligmosomoides polygyrus</name>
    <name type="common">Parasitic roundworm</name>
    <dbReference type="NCBI Taxonomy" id="6339"/>
    <lineage>
        <taxon>Eukaryota</taxon>
        <taxon>Metazoa</taxon>
        <taxon>Ecdysozoa</taxon>
        <taxon>Nematoda</taxon>
        <taxon>Chromadorea</taxon>
        <taxon>Rhabditida</taxon>
        <taxon>Rhabditina</taxon>
        <taxon>Rhabditomorpha</taxon>
        <taxon>Strongyloidea</taxon>
        <taxon>Heligmosomidae</taxon>
        <taxon>Heligmosomoides</taxon>
    </lineage>
</organism>
<evidence type="ECO:0000313" key="3">
    <source>
        <dbReference type="WBParaSite" id="HPBE_0002357101-mRNA-1"/>
    </source>
</evidence>
<protein>
    <submittedName>
        <fullName evidence="3">Piwi domain-containing protein</fullName>
    </submittedName>
</protein>
<evidence type="ECO:0000313" key="1">
    <source>
        <dbReference type="EMBL" id="VDP39649.1"/>
    </source>
</evidence>
<sequence length="88" mass="9188">MLRNVKHSTPGGKSSGTVDSAGNVYSLNTAVPGAKRQLVCTAPAFVTNASERVFAAAAYLECRPLRGKPFSHLIYAKAGLAAPEKANI</sequence>
<dbReference type="WBParaSite" id="HPBE_0002357101-mRNA-1">
    <property type="protein sequence ID" value="HPBE_0002357101-mRNA-1"/>
    <property type="gene ID" value="HPBE_0002357101"/>
</dbReference>
<dbReference type="OrthoDB" id="6424892at2759"/>
<accession>A0A3P8GYM9</accession>
<gene>
    <name evidence="1" type="ORF">HPBE_LOCUS23570</name>
</gene>
<reference evidence="3" key="2">
    <citation type="submission" date="2019-09" db="UniProtKB">
        <authorList>
            <consortium name="WormBaseParasite"/>
        </authorList>
    </citation>
    <scope>IDENTIFICATION</scope>
</reference>